<evidence type="ECO:0000256" key="1">
    <source>
        <dbReference type="SAM" id="MobiDB-lite"/>
    </source>
</evidence>
<keyword evidence="3" id="KW-1185">Reference proteome</keyword>
<proteinExistence type="predicted"/>
<dbReference type="Proteomes" id="UP000314294">
    <property type="component" value="Unassembled WGS sequence"/>
</dbReference>
<gene>
    <name evidence="2" type="ORF">EYF80_060296</name>
</gene>
<dbReference type="AlphaFoldDB" id="A0A4Z2EKZ1"/>
<sequence>MGTDTTSPGNNPELSPRGPAQEVGREGADKLLSLPPSPIPASPMYNPDHGFCSSPSHSMGWEKTSRSSHIS</sequence>
<reference evidence="2 3" key="1">
    <citation type="submission" date="2019-03" db="EMBL/GenBank/DDBJ databases">
        <title>First draft genome of Liparis tanakae, snailfish: a comprehensive survey of snailfish specific genes.</title>
        <authorList>
            <person name="Kim W."/>
            <person name="Song I."/>
            <person name="Jeong J.-H."/>
            <person name="Kim D."/>
            <person name="Kim S."/>
            <person name="Ryu S."/>
            <person name="Song J.Y."/>
            <person name="Lee S.K."/>
        </authorList>
    </citation>
    <scope>NUCLEOTIDE SEQUENCE [LARGE SCALE GENOMIC DNA]</scope>
    <source>
        <tissue evidence="2">Muscle</tissue>
    </source>
</reference>
<organism evidence="2 3">
    <name type="scientific">Liparis tanakae</name>
    <name type="common">Tanaka's snailfish</name>
    <dbReference type="NCBI Taxonomy" id="230148"/>
    <lineage>
        <taxon>Eukaryota</taxon>
        <taxon>Metazoa</taxon>
        <taxon>Chordata</taxon>
        <taxon>Craniata</taxon>
        <taxon>Vertebrata</taxon>
        <taxon>Euteleostomi</taxon>
        <taxon>Actinopterygii</taxon>
        <taxon>Neopterygii</taxon>
        <taxon>Teleostei</taxon>
        <taxon>Neoteleostei</taxon>
        <taxon>Acanthomorphata</taxon>
        <taxon>Eupercaria</taxon>
        <taxon>Perciformes</taxon>
        <taxon>Cottioidei</taxon>
        <taxon>Cottales</taxon>
        <taxon>Liparidae</taxon>
        <taxon>Liparis</taxon>
    </lineage>
</organism>
<name>A0A4Z2EKZ1_9TELE</name>
<feature type="compositionally biased region" description="Polar residues" evidence="1">
    <location>
        <begin position="1"/>
        <end position="13"/>
    </location>
</feature>
<comment type="caution">
    <text evidence="2">The sequence shown here is derived from an EMBL/GenBank/DDBJ whole genome shotgun (WGS) entry which is preliminary data.</text>
</comment>
<protein>
    <submittedName>
        <fullName evidence="2">Uncharacterized protein</fullName>
    </submittedName>
</protein>
<feature type="region of interest" description="Disordered" evidence="1">
    <location>
        <begin position="1"/>
        <end position="71"/>
    </location>
</feature>
<dbReference type="EMBL" id="SRLO01005504">
    <property type="protein sequence ID" value="TNN29556.1"/>
    <property type="molecule type" value="Genomic_DNA"/>
</dbReference>
<evidence type="ECO:0000313" key="2">
    <source>
        <dbReference type="EMBL" id="TNN29556.1"/>
    </source>
</evidence>
<evidence type="ECO:0000313" key="3">
    <source>
        <dbReference type="Proteomes" id="UP000314294"/>
    </source>
</evidence>
<accession>A0A4Z2EKZ1</accession>